<comment type="similarity">
    <text evidence="7">Belongs to the binding-protein-dependent transport system permease family.</text>
</comment>
<evidence type="ECO:0000313" key="10">
    <source>
        <dbReference type="Proteomes" id="UP000186156"/>
    </source>
</evidence>
<dbReference type="CDD" id="cd06261">
    <property type="entry name" value="TM_PBP2"/>
    <property type="match status" value="1"/>
</dbReference>
<feature type="transmembrane region" description="Helical" evidence="7">
    <location>
        <begin position="107"/>
        <end position="129"/>
    </location>
</feature>
<feature type="transmembrane region" description="Helical" evidence="7">
    <location>
        <begin position="69"/>
        <end position="95"/>
    </location>
</feature>
<sequence length="276" mass="31229">MKKPLYQRIIGYVVLIFFLVVILLPFYWMFITSFEPNADISAYPPAYFPAHWTLSHYREAFGQFHFGRYILNSVIVAITSTFFVLLFGSMAGFAIARLPLKGKQPMLIFLLIISVFPPLVVITPLYMLLRDVGWLDSYQALIIPYTAFNLPFSIWILRNYFLQVPGALFEAAKIDGASVFMSYWRIFLPLTTPGLFTAAVFTFVACWTEFFMALVFNPDNTMRTIPVGIALFSGQYTVPYGTIFAGSVVSIVPIVVLVVIFRRWIVSGLTQGAVKG</sequence>
<accession>A0A1N7KAB4</accession>
<dbReference type="GO" id="GO:0005886">
    <property type="term" value="C:plasma membrane"/>
    <property type="evidence" value="ECO:0007669"/>
    <property type="project" value="UniProtKB-SubCell"/>
</dbReference>
<evidence type="ECO:0000256" key="2">
    <source>
        <dbReference type="ARBA" id="ARBA00022448"/>
    </source>
</evidence>
<dbReference type="AlphaFoldDB" id="A0A1N7KAB4"/>
<dbReference type="STRING" id="252246.SAMN05421799_101439"/>
<evidence type="ECO:0000256" key="1">
    <source>
        <dbReference type="ARBA" id="ARBA00004651"/>
    </source>
</evidence>
<dbReference type="PANTHER" id="PTHR32243">
    <property type="entry name" value="MALTOSE TRANSPORT SYSTEM PERMEASE-RELATED"/>
    <property type="match status" value="1"/>
</dbReference>
<dbReference type="EMBL" id="FTOO01000001">
    <property type="protein sequence ID" value="SIS58558.1"/>
    <property type="molecule type" value="Genomic_DNA"/>
</dbReference>
<dbReference type="GO" id="GO:0055085">
    <property type="term" value="P:transmembrane transport"/>
    <property type="evidence" value="ECO:0007669"/>
    <property type="project" value="InterPro"/>
</dbReference>
<feature type="transmembrane region" description="Helical" evidence="7">
    <location>
        <begin position="183"/>
        <end position="216"/>
    </location>
</feature>
<keyword evidence="4 7" id="KW-0812">Transmembrane</keyword>
<feature type="domain" description="ABC transmembrane type-1" evidence="8">
    <location>
        <begin position="70"/>
        <end position="261"/>
    </location>
</feature>
<reference evidence="10" key="1">
    <citation type="submission" date="2017-01" db="EMBL/GenBank/DDBJ databases">
        <authorList>
            <person name="Varghese N."/>
            <person name="Submissions S."/>
        </authorList>
    </citation>
    <scope>NUCLEOTIDE SEQUENCE [LARGE SCALE GENOMIC DNA]</scope>
    <source>
        <strain evidence="10">DSM 16176</strain>
    </source>
</reference>
<keyword evidence="5 7" id="KW-1133">Transmembrane helix</keyword>
<name>A0A1N7KAB4_9BACL</name>
<evidence type="ECO:0000256" key="3">
    <source>
        <dbReference type="ARBA" id="ARBA00022475"/>
    </source>
</evidence>
<evidence type="ECO:0000259" key="8">
    <source>
        <dbReference type="PROSITE" id="PS50928"/>
    </source>
</evidence>
<dbReference type="Pfam" id="PF00528">
    <property type="entry name" value="BPD_transp_1"/>
    <property type="match status" value="1"/>
</dbReference>
<feature type="transmembrane region" description="Helical" evidence="7">
    <location>
        <begin position="9"/>
        <end position="30"/>
    </location>
</feature>
<dbReference type="RefSeq" id="WP_076344569.1">
    <property type="nucleotide sequence ID" value="NZ_FTOO01000001.1"/>
</dbReference>
<dbReference type="SUPFAM" id="SSF161098">
    <property type="entry name" value="MetI-like"/>
    <property type="match status" value="1"/>
</dbReference>
<keyword evidence="6 7" id="KW-0472">Membrane</keyword>
<keyword evidence="3" id="KW-1003">Cell membrane</keyword>
<feature type="transmembrane region" description="Helical" evidence="7">
    <location>
        <begin position="236"/>
        <end position="261"/>
    </location>
</feature>
<gene>
    <name evidence="9" type="ORF">SAMN05421799_101439</name>
</gene>
<evidence type="ECO:0000313" key="9">
    <source>
        <dbReference type="EMBL" id="SIS58558.1"/>
    </source>
</evidence>
<dbReference type="PROSITE" id="PS50928">
    <property type="entry name" value="ABC_TM1"/>
    <property type="match status" value="1"/>
</dbReference>
<keyword evidence="10" id="KW-1185">Reference proteome</keyword>
<dbReference type="InterPro" id="IPR050901">
    <property type="entry name" value="BP-dep_ABC_trans_perm"/>
</dbReference>
<dbReference type="InterPro" id="IPR035906">
    <property type="entry name" value="MetI-like_sf"/>
</dbReference>
<dbReference type="PANTHER" id="PTHR32243:SF18">
    <property type="entry name" value="INNER MEMBRANE ABC TRANSPORTER PERMEASE PROTEIN YCJP"/>
    <property type="match status" value="1"/>
</dbReference>
<evidence type="ECO:0000256" key="5">
    <source>
        <dbReference type="ARBA" id="ARBA00022989"/>
    </source>
</evidence>
<dbReference type="OrthoDB" id="31780at2"/>
<protein>
    <submittedName>
        <fullName evidence="9">Carbohydrate ABC transporter membrane protein 2, CUT1 family</fullName>
    </submittedName>
</protein>
<dbReference type="Gene3D" id="1.10.3720.10">
    <property type="entry name" value="MetI-like"/>
    <property type="match status" value="1"/>
</dbReference>
<evidence type="ECO:0000256" key="6">
    <source>
        <dbReference type="ARBA" id="ARBA00023136"/>
    </source>
</evidence>
<evidence type="ECO:0000256" key="7">
    <source>
        <dbReference type="RuleBase" id="RU363032"/>
    </source>
</evidence>
<dbReference type="InterPro" id="IPR000515">
    <property type="entry name" value="MetI-like"/>
</dbReference>
<feature type="transmembrane region" description="Helical" evidence="7">
    <location>
        <begin position="141"/>
        <end position="162"/>
    </location>
</feature>
<keyword evidence="2 7" id="KW-0813">Transport</keyword>
<dbReference type="Proteomes" id="UP000186156">
    <property type="component" value="Unassembled WGS sequence"/>
</dbReference>
<organism evidence="9 10">
    <name type="scientific">Alicyclobacillus vulcanalis</name>
    <dbReference type="NCBI Taxonomy" id="252246"/>
    <lineage>
        <taxon>Bacteria</taxon>
        <taxon>Bacillati</taxon>
        <taxon>Bacillota</taxon>
        <taxon>Bacilli</taxon>
        <taxon>Bacillales</taxon>
        <taxon>Alicyclobacillaceae</taxon>
        <taxon>Alicyclobacillus</taxon>
    </lineage>
</organism>
<proteinExistence type="inferred from homology"/>
<comment type="subcellular location">
    <subcellularLocation>
        <location evidence="1 7">Cell membrane</location>
        <topology evidence="1 7">Multi-pass membrane protein</topology>
    </subcellularLocation>
</comment>
<evidence type="ECO:0000256" key="4">
    <source>
        <dbReference type="ARBA" id="ARBA00022692"/>
    </source>
</evidence>